<evidence type="ECO:0000313" key="4">
    <source>
        <dbReference type="Proteomes" id="UP000005824"/>
    </source>
</evidence>
<dbReference type="Proteomes" id="UP000005824">
    <property type="component" value="Unassembled WGS sequence"/>
</dbReference>
<dbReference type="EMBL" id="ABVL01000002">
    <property type="protein sequence ID" value="EDY21636.1"/>
    <property type="molecule type" value="Genomic_DNA"/>
</dbReference>
<dbReference type="Pfam" id="PF22725">
    <property type="entry name" value="GFO_IDH_MocA_C3"/>
    <property type="match status" value="1"/>
</dbReference>
<dbReference type="Gene3D" id="3.40.50.720">
    <property type="entry name" value="NAD(P)-binding Rossmann-like Domain"/>
    <property type="match status" value="1"/>
</dbReference>
<evidence type="ECO:0000259" key="2">
    <source>
        <dbReference type="Pfam" id="PF22725"/>
    </source>
</evidence>
<dbReference type="InterPro" id="IPR000683">
    <property type="entry name" value="Gfo/Idh/MocA-like_OxRdtase_N"/>
</dbReference>
<protein>
    <submittedName>
        <fullName evidence="3">Oxidoreductase domain protein</fullName>
    </submittedName>
</protein>
<dbReference type="InterPro" id="IPR051450">
    <property type="entry name" value="Gfo/Idh/MocA_Oxidoreductases"/>
</dbReference>
<dbReference type="InterPro" id="IPR055170">
    <property type="entry name" value="GFO_IDH_MocA-like_dom"/>
</dbReference>
<evidence type="ECO:0000313" key="3">
    <source>
        <dbReference type="EMBL" id="EDY21636.1"/>
    </source>
</evidence>
<gene>
    <name evidence="3" type="ORF">CfE428DRAFT_0881</name>
</gene>
<dbReference type="InParanoid" id="B4CW44"/>
<dbReference type="STRING" id="497964.CfE428DRAFT_0881"/>
<comment type="caution">
    <text evidence="3">The sequence shown here is derived from an EMBL/GenBank/DDBJ whole genome shotgun (WGS) entry which is preliminary data.</text>
</comment>
<dbReference type="InterPro" id="IPR036291">
    <property type="entry name" value="NAD(P)-bd_dom_sf"/>
</dbReference>
<proteinExistence type="predicted"/>
<dbReference type="RefSeq" id="WP_006978208.1">
    <property type="nucleotide sequence ID" value="NZ_ABVL01000002.1"/>
</dbReference>
<feature type="domain" description="GFO/IDH/MocA-like oxidoreductase" evidence="2">
    <location>
        <begin position="162"/>
        <end position="235"/>
    </location>
</feature>
<dbReference type="SUPFAM" id="SSF55347">
    <property type="entry name" value="Glyceraldehyde-3-phosphate dehydrogenase-like, C-terminal domain"/>
    <property type="match status" value="1"/>
</dbReference>
<dbReference type="GO" id="GO:0000166">
    <property type="term" value="F:nucleotide binding"/>
    <property type="evidence" value="ECO:0007669"/>
    <property type="project" value="InterPro"/>
</dbReference>
<organism evidence="3 4">
    <name type="scientific">Chthoniobacter flavus Ellin428</name>
    <dbReference type="NCBI Taxonomy" id="497964"/>
    <lineage>
        <taxon>Bacteria</taxon>
        <taxon>Pseudomonadati</taxon>
        <taxon>Verrucomicrobiota</taxon>
        <taxon>Spartobacteria</taxon>
        <taxon>Chthoniobacterales</taxon>
        <taxon>Chthoniobacteraceae</taxon>
        <taxon>Chthoniobacter</taxon>
    </lineage>
</organism>
<reference evidence="3 4" key="1">
    <citation type="journal article" date="2011" name="J. Bacteriol.">
        <title>Genome sequence of Chthoniobacter flavus Ellin428, an aerobic heterotrophic soil bacterium.</title>
        <authorList>
            <person name="Kant R."/>
            <person name="van Passel M.W."/>
            <person name="Palva A."/>
            <person name="Lucas S."/>
            <person name="Lapidus A."/>
            <person name="Glavina Del Rio T."/>
            <person name="Dalin E."/>
            <person name="Tice H."/>
            <person name="Bruce D."/>
            <person name="Goodwin L."/>
            <person name="Pitluck S."/>
            <person name="Larimer F.W."/>
            <person name="Land M.L."/>
            <person name="Hauser L."/>
            <person name="Sangwan P."/>
            <person name="de Vos W.M."/>
            <person name="Janssen P.H."/>
            <person name="Smidt H."/>
        </authorList>
    </citation>
    <scope>NUCLEOTIDE SEQUENCE [LARGE SCALE GENOMIC DNA]</scope>
    <source>
        <strain evidence="3 4">Ellin428</strain>
    </source>
</reference>
<sequence length="347" mass="38150">MNDTPSQKSQSTLRVGVVGAGSMGKNHARIFGELPDCQFSAVLDERADVARDIAGKYHARAVADLDEFTNSVDAATIATPTVTHFAIAKHLLEHGKHVLVEKPFVETPNQAHELCDLAQKKGLVLQVGHIERFNPVLSALEERLTHPRFIEATRLSPYPGRSLDVGVVLDVMIHDLEIILHLVGSPWVQVDAVGVPILSKREDIANVRIRFENGCVANITASRISQDKLRKIRVFQQDAYLSLDYQNQSGYLLRLAREDERESSLLGKILGVAADATIVTEFAGKRIVREPVEVEKMEPLKRELADFVACARAGAQPKVSGHEATAALELALEITRQIEQNKATAVP</sequence>
<dbReference type="Gene3D" id="3.30.360.10">
    <property type="entry name" value="Dihydrodipicolinate Reductase, domain 2"/>
    <property type="match status" value="1"/>
</dbReference>
<accession>B4CW44</accession>
<name>B4CW44_9BACT</name>
<dbReference type="AlphaFoldDB" id="B4CW44"/>
<dbReference type="eggNOG" id="COG0673">
    <property type="taxonomic scope" value="Bacteria"/>
</dbReference>
<feature type="domain" description="Gfo/Idh/MocA-like oxidoreductase N-terminal" evidence="1">
    <location>
        <begin position="13"/>
        <end position="129"/>
    </location>
</feature>
<dbReference type="SUPFAM" id="SSF51735">
    <property type="entry name" value="NAD(P)-binding Rossmann-fold domains"/>
    <property type="match status" value="1"/>
</dbReference>
<dbReference type="Pfam" id="PF01408">
    <property type="entry name" value="GFO_IDH_MocA"/>
    <property type="match status" value="1"/>
</dbReference>
<dbReference type="PANTHER" id="PTHR43377:SF1">
    <property type="entry name" value="BILIVERDIN REDUCTASE A"/>
    <property type="match status" value="1"/>
</dbReference>
<dbReference type="PANTHER" id="PTHR43377">
    <property type="entry name" value="BILIVERDIN REDUCTASE A"/>
    <property type="match status" value="1"/>
</dbReference>
<evidence type="ECO:0000259" key="1">
    <source>
        <dbReference type="Pfam" id="PF01408"/>
    </source>
</evidence>
<keyword evidence="4" id="KW-1185">Reference proteome</keyword>